<feature type="transmembrane region" description="Helical" evidence="2">
    <location>
        <begin position="22"/>
        <end position="42"/>
    </location>
</feature>
<dbReference type="AlphaFoldDB" id="A0A841AIJ6"/>
<keyword evidence="2" id="KW-0812">Transmembrane</keyword>
<evidence type="ECO:0000256" key="2">
    <source>
        <dbReference type="SAM" id="Phobius"/>
    </source>
</evidence>
<accession>A0A841AIJ6</accession>
<reference evidence="3 4" key="1">
    <citation type="submission" date="2020-08" db="EMBL/GenBank/DDBJ databases">
        <title>Sequencing the genomes of 1000 actinobacteria strains.</title>
        <authorList>
            <person name="Klenk H.-P."/>
        </authorList>
    </citation>
    <scope>NUCLEOTIDE SEQUENCE [LARGE SCALE GENOMIC DNA]</scope>
    <source>
        <strain evidence="3 4">DSM 28796</strain>
    </source>
</reference>
<keyword evidence="4" id="KW-1185">Reference proteome</keyword>
<evidence type="ECO:0000313" key="4">
    <source>
        <dbReference type="Proteomes" id="UP000588158"/>
    </source>
</evidence>
<sequence length="167" mass="18347">MGDWLRDTADGLAHWLGLAEPFAPYVTATVAAVAAAIALLTLRHRIRADSRAEWWTRAEYALDLIREENKVGRNTGMVLLYGLLDDERWDAADVVTLGKANQVLINEITARARRASETSPAPSVGSAPTATPQGDAHDDPAPRPRPTSAVTAGARRLEDTLRRRWQR</sequence>
<dbReference type="Proteomes" id="UP000588158">
    <property type="component" value="Unassembled WGS sequence"/>
</dbReference>
<organism evidence="3 4">
    <name type="scientific">Brachybacterium aquaticum</name>
    <dbReference type="NCBI Taxonomy" id="1432564"/>
    <lineage>
        <taxon>Bacteria</taxon>
        <taxon>Bacillati</taxon>
        <taxon>Actinomycetota</taxon>
        <taxon>Actinomycetes</taxon>
        <taxon>Micrococcales</taxon>
        <taxon>Dermabacteraceae</taxon>
        <taxon>Brachybacterium</taxon>
    </lineage>
</organism>
<gene>
    <name evidence="3" type="ORF">HNR70_002677</name>
</gene>
<feature type="compositionally biased region" description="Polar residues" evidence="1">
    <location>
        <begin position="117"/>
        <end position="132"/>
    </location>
</feature>
<name>A0A841AIJ6_9MICO</name>
<dbReference type="EMBL" id="JACHLZ010000001">
    <property type="protein sequence ID" value="MBB5832864.1"/>
    <property type="molecule type" value="Genomic_DNA"/>
</dbReference>
<keyword evidence="2" id="KW-1133">Transmembrane helix</keyword>
<proteinExistence type="predicted"/>
<keyword evidence="2" id="KW-0472">Membrane</keyword>
<evidence type="ECO:0000313" key="3">
    <source>
        <dbReference type="EMBL" id="MBB5832864.1"/>
    </source>
</evidence>
<evidence type="ECO:0000256" key="1">
    <source>
        <dbReference type="SAM" id="MobiDB-lite"/>
    </source>
</evidence>
<protein>
    <submittedName>
        <fullName evidence="3">Uncharacterized protein</fullName>
    </submittedName>
</protein>
<feature type="region of interest" description="Disordered" evidence="1">
    <location>
        <begin position="114"/>
        <end position="167"/>
    </location>
</feature>
<feature type="compositionally biased region" description="Basic and acidic residues" evidence="1">
    <location>
        <begin position="155"/>
        <end position="167"/>
    </location>
</feature>
<comment type="caution">
    <text evidence="3">The sequence shown here is derived from an EMBL/GenBank/DDBJ whole genome shotgun (WGS) entry which is preliminary data.</text>
</comment>
<dbReference type="RefSeq" id="WP_184326121.1">
    <property type="nucleotide sequence ID" value="NZ_JACHLZ010000001.1"/>
</dbReference>